<dbReference type="AlphaFoldDB" id="A0A0F5LFT2"/>
<dbReference type="InterPro" id="IPR021109">
    <property type="entry name" value="Peptidase_aspartic_dom_sf"/>
</dbReference>
<evidence type="ECO:0000313" key="3">
    <source>
        <dbReference type="Proteomes" id="UP000033514"/>
    </source>
</evidence>
<dbReference type="Proteomes" id="UP000033514">
    <property type="component" value="Unassembled WGS sequence"/>
</dbReference>
<organism evidence="2 3">
    <name type="scientific">Devosia soli</name>
    <dbReference type="NCBI Taxonomy" id="361041"/>
    <lineage>
        <taxon>Bacteria</taxon>
        <taxon>Pseudomonadati</taxon>
        <taxon>Pseudomonadota</taxon>
        <taxon>Alphaproteobacteria</taxon>
        <taxon>Hyphomicrobiales</taxon>
        <taxon>Devosiaceae</taxon>
        <taxon>Devosia</taxon>
    </lineage>
</organism>
<keyword evidence="1" id="KW-1133">Transmembrane helix</keyword>
<feature type="transmembrane region" description="Helical" evidence="1">
    <location>
        <begin position="60"/>
        <end position="80"/>
    </location>
</feature>
<dbReference type="SUPFAM" id="SSF50630">
    <property type="entry name" value="Acid proteases"/>
    <property type="match status" value="1"/>
</dbReference>
<evidence type="ECO:0000313" key="2">
    <source>
        <dbReference type="EMBL" id="KKB81256.1"/>
    </source>
</evidence>
<dbReference type="Gene3D" id="2.40.70.10">
    <property type="entry name" value="Acid Proteases"/>
    <property type="match status" value="1"/>
</dbReference>
<keyword evidence="1" id="KW-0812">Transmembrane</keyword>
<accession>A0A0F5LFT2</accession>
<dbReference type="PATRIC" id="fig|361041.3.peg.4164"/>
<dbReference type="EMBL" id="LAJG01000005">
    <property type="protein sequence ID" value="KKB81256.1"/>
    <property type="molecule type" value="Genomic_DNA"/>
</dbReference>
<name>A0A0F5LFT2_9HYPH</name>
<gene>
    <name evidence="2" type="ORF">VW35_03815</name>
</gene>
<dbReference type="NCBIfam" id="TIGR02281">
    <property type="entry name" value="clan_AA_DTGA"/>
    <property type="match status" value="1"/>
</dbReference>
<dbReference type="InterPro" id="IPR034122">
    <property type="entry name" value="Retropepsin-like_bacterial"/>
</dbReference>
<dbReference type="InterPro" id="IPR011969">
    <property type="entry name" value="Clan_AA_Asp_peptidase_C"/>
</dbReference>
<evidence type="ECO:0000256" key="1">
    <source>
        <dbReference type="SAM" id="Phobius"/>
    </source>
</evidence>
<protein>
    <recommendedName>
        <fullName evidence="4">Aspartic protease</fullName>
    </recommendedName>
</protein>
<reference evidence="2 3" key="1">
    <citation type="submission" date="2015-03" db="EMBL/GenBank/DDBJ databases">
        <authorList>
            <person name="Hassan Y.I."/>
            <person name="Lepp D."/>
            <person name="Zhou T."/>
        </authorList>
    </citation>
    <scope>NUCLEOTIDE SEQUENCE [LARGE SCALE GENOMIC DNA]</scope>
    <source>
        <strain evidence="2 3">GH2-10</strain>
    </source>
</reference>
<feature type="transmembrane region" description="Helical" evidence="1">
    <location>
        <begin position="32"/>
        <end position="51"/>
    </location>
</feature>
<dbReference type="STRING" id="361041.VW35_03815"/>
<keyword evidence="3" id="KW-1185">Reference proteome</keyword>
<keyword evidence="1" id="KW-0472">Membrane</keyword>
<dbReference type="CDD" id="cd05483">
    <property type="entry name" value="retropepsin_like_bacteria"/>
    <property type="match status" value="1"/>
</dbReference>
<sequence length="228" mass="23852">MIFIGLALLVVAGLVLLINADAGSLVGLSQTQTAQLLPLLIILIVFAGGAFTRRRRAAELLGGVAIWAGLFAAIGIGYAYRDELLGVVSRVTGELRPGVAVVDSDAGTAVFRRGLGGHFEIAATINGHTTPMIFDTGASAVVLTREDAEAAGIDLDGLRYSIPVSTANGTGMAARTRLKSIEVGGIVRRNVMAFVTDEGAMDTSLLGMTFLETLTRYSVTQNSLELQD</sequence>
<dbReference type="Pfam" id="PF13975">
    <property type="entry name" value="gag-asp_proteas"/>
    <property type="match status" value="1"/>
</dbReference>
<evidence type="ECO:0008006" key="4">
    <source>
        <dbReference type="Google" id="ProtNLM"/>
    </source>
</evidence>
<comment type="caution">
    <text evidence="2">The sequence shown here is derived from an EMBL/GenBank/DDBJ whole genome shotgun (WGS) entry which is preliminary data.</text>
</comment>
<dbReference type="RefSeq" id="WP_046141602.1">
    <property type="nucleotide sequence ID" value="NZ_LAJG01000005.1"/>
</dbReference>
<proteinExistence type="predicted"/>
<dbReference type="OrthoDB" id="7595324at2"/>